<evidence type="ECO:0000313" key="3">
    <source>
        <dbReference type="Proteomes" id="UP001454036"/>
    </source>
</evidence>
<gene>
    <name evidence="2" type="ORF">LIER_30905</name>
</gene>
<evidence type="ECO:0000256" key="1">
    <source>
        <dbReference type="SAM" id="MobiDB-lite"/>
    </source>
</evidence>
<accession>A0AAV3RPA9</accession>
<dbReference type="AlphaFoldDB" id="A0AAV3RPA9"/>
<proteinExistence type="predicted"/>
<protein>
    <submittedName>
        <fullName evidence="2">Uncharacterized protein</fullName>
    </submittedName>
</protein>
<feature type="region of interest" description="Disordered" evidence="1">
    <location>
        <begin position="1"/>
        <end position="99"/>
    </location>
</feature>
<feature type="compositionally biased region" description="Basic and acidic residues" evidence="1">
    <location>
        <begin position="35"/>
        <end position="44"/>
    </location>
</feature>
<keyword evidence="3" id="KW-1185">Reference proteome</keyword>
<feature type="compositionally biased region" description="Polar residues" evidence="1">
    <location>
        <begin position="1"/>
        <end position="33"/>
    </location>
</feature>
<name>A0AAV3RPA9_LITER</name>
<evidence type="ECO:0000313" key="2">
    <source>
        <dbReference type="EMBL" id="GAA0183508.1"/>
    </source>
</evidence>
<dbReference type="Proteomes" id="UP001454036">
    <property type="component" value="Unassembled WGS sequence"/>
</dbReference>
<feature type="region of interest" description="Disordered" evidence="1">
    <location>
        <begin position="145"/>
        <end position="175"/>
    </location>
</feature>
<reference evidence="2 3" key="1">
    <citation type="submission" date="2024-01" db="EMBL/GenBank/DDBJ databases">
        <title>The complete chloroplast genome sequence of Lithospermum erythrorhizon: insights into the phylogenetic relationship among Boraginaceae species and the maternal lineages of purple gromwells.</title>
        <authorList>
            <person name="Okada T."/>
            <person name="Watanabe K."/>
        </authorList>
    </citation>
    <scope>NUCLEOTIDE SEQUENCE [LARGE SCALE GENOMIC DNA]</scope>
</reference>
<comment type="caution">
    <text evidence="2">The sequence shown here is derived from an EMBL/GenBank/DDBJ whole genome shotgun (WGS) entry which is preliminary data.</text>
</comment>
<organism evidence="2 3">
    <name type="scientific">Lithospermum erythrorhizon</name>
    <name type="common">Purple gromwell</name>
    <name type="synonym">Lithospermum officinale var. erythrorhizon</name>
    <dbReference type="NCBI Taxonomy" id="34254"/>
    <lineage>
        <taxon>Eukaryota</taxon>
        <taxon>Viridiplantae</taxon>
        <taxon>Streptophyta</taxon>
        <taxon>Embryophyta</taxon>
        <taxon>Tracheophyta</taxon>
        <taxon>Spermatophyta</taxon>
        <taxon>Magnoliopsida</taxon>
        <taxon>eudicotyledons</taxon>
        <taxon>Gunneridae</taxon>
        <taxon>Pentapetalae</taxon>
        <taxon>asterids</taxon>
        <taxon>lamiids</taxon>
        <taxon>Boraginales</taxon>
        <taxon>Boraginaceae</taxon>
        <taxon>Boraginoideae</taxon>
        <taxon>Lithospermeae</taxon>
        <taxon>Lithospermum</taxon>
    </lineage>
</organism>
<dbReference type="EMBL" id="BAABME010011270">
    <property type="protein sequence ID" value="GAA0183508.1"/>
    <property type="molecule type" value="Genomic_DNA"/>
</dbReference>
<sequence>MQQVLGSKDSTSAPTSSKGAVSSVQEEPASNLQEEAPKAPERLEAPMPEKPLEEPLVSSPVQCIWYPGKPNQGKPSYPRRSPDHSMGFMPIGSKEGYKSDHPYFVDTPYVLPSGVEVSTDFPGISTYFEEYVSSLGDNYVVDIFDDLPDDDAEDIGADDGDSDASEGENDEDDAE</sequence>